<organism evidence="1 2">
    <name type="scientific">Shouchella clausii</name>
    <name type="common">Alkalihalobacillus clausii</name>
    <dbReference type="NCBI Taxonomy" id="79880"/>
    <lineage>
        <taxon>Bacteria</taxon>
        <taxon>Bacillati</taxon>
        <taxon>Bacillota</taxon>
        <taxon>Bacilli</taxon>
        <taxon>Bacillales</taxon>
        <taxon>Bacillaceae</taxon>
        <taxon>Shouchella</taxon>
    </lineage>
</organism>
<proteinExistence type="predicted"/>
<evidence type="ECO:0000313" key="1">
    <source>
        <dbReference type="EMBL" id="PAE87678.1"/>
    </source>
</evidence>
<protein>
    <submittedName>
        <fullName evidence="1">Uncharacterized protein</fullName>
    </submittedName>
</protein>
<comment type="caution">
    <text evidence="1">The sequence shown here is derived from an EMBL/GenBank/DDBJ whole genome shotgun (WGS) entry which is preliminary data.</text>
</comment>
<gene>
    <name evidence="1" type="ORF">CHH72_17070</name>
</gene>
<sequence length="63" mass="7199">MNGLDASSKLSTISEEVHALHKVISKIDLDRDFRHESSTLNSLKERLEKEKSDLESKLQSVKF</sequence>
<dbReference type="Proteomes" id="UP000216207">
    <property type="component" value="Unassembled WGS sequence"/>
</dbReference>
<reference evidence="1 2" key="1">
    <citation type="submission" date="2017-07" db="EMBL/GenBank/DDBJ databases">
        <title>Isolation and whole genome analysis of endospore-forming bacteria from heroin.</title>
        <authorList>
            <person name="Kalinowski J."/>
            <person name="Ahrens B."/>
            <person name="Al-Dilaimi A."/>
            <person name="Winkler A."/>
            <person name="Wibberg D."/>
            <person name="Schleenbecker U."/>
            <person name="Ruckert C."/>
            <person name="Wolfel R."/>
            <person name="Grass G."/>
        </authorList>
    </citation>
    <scope>NUCLEOTIDE SEQUENCE [LARGE SCALE GENOMIC DNA]</scope>
    <source>
        <strain evidence="1 2">7539</strain>
    </source>
</reference>
<dbReference type="RefSeq" id="WP_095327069.1">
    <property type="nucleotide sequence ID" value="NZ_NPCC01000031.1"/>
</dbReference>
<accession>A0A268NW82</accession>
<name>A0A268NW82_SHOCL</name>
<evidence type="ECO:0000313" key="2">
    <source>
        <dbReference type="Proteomes" id="UP000216207"/>
    </source>
</evidence>
<dbReference type="AlphaFoldDB" id="A0A268NW82"/>
<dbReference type="EMBL" id="NPCC01000031">
    <property type="protein sequence ID" value="PAE87678.1"/>
    <property type="molecule type" value="Genomic_DNA"/>
</dbReference>